<evidence type="ECO:0000313" key="1">
    <source>
        <dbReference type="EMBL" id="SVC18999.1"/>
    </source>
</evidence>
<dbReference type="InterPro" id="IPR036770">
    <property type="entry name" value="Ankyrin_rpt-contain_sf"/>
</dbReference>
<name>A0A382K4A8_9ZZZZ</name>
<accession>A0A382K4A8</accession>
<dbReference type="AlphaFoldDB" id="A0A382K4A8"/>
<sequence length="70" mass="7672">KNKADLNIVNNKGETPLDSAAHGWDEIQGIMQIVGGILQMEIDLDRAKAGRPKIVDLLKENGGRSGEEFR</sequence>
<feature type="non-terminal residue" evidence="1">
    <location>
        <position position="1"/>
    </location>
</feature>
<dbReference type="Gene3D" id="1.25.40.20">
    <property type="entry name" value="Ankyrin repeat-containing domain"/>
    <property type="match status" value="1"/>
</dbReference>
<organism evidence="1">
    <name type="scientific">marine metagenome</name>
    <dbReference type="NCBI Taxonomy" id="408172"/>
    <lineage>
        <taxon>unclassified sequences</taxon>
        <taxon>metagenomes</taxon>
        <taxon>ecological metagenomes</taxon>
    </lineage>
</organism>
<gene>
    <name evidence="1" type="ORF">METZ01_LOCUS271853</name>
</gene>
<proteinExistence type="predicted"/>
<dbReference type="EMBL" id="UINC01078177">
    <property type="protein sequence ID" value="SVC18999.1"/>
    <property type="molecule type" value="Genomic_DNA"/>
</dbReference>
<reference evidence="1" key="1">
    <citation type="submission" date="2018-05" db="EMBL/GenBank/DDBJ databases">
        <authorList>
            <person name="Lanie J.A."/>
            <person name="Ng W.-L."/>
            <person name="Kazmierczak K.M."/>
            <person name="Andrzejewski T.M."/>
            <person name="Davidsen T.M."/>
            <person name="Wayne K.J."/>
            <person name="Tettelin H."/>
            <person name="Glass J.I."/>
            <person name="Rusch D."/>
            <person name="Podicherti R."/>
            <person name="Tsui H.-C.T."/>
            <person name="Winkler M.E."/>
        </authorList>
    </citation>
    <scope>NUCLEOTIDE SEQUENCE</scope>
</reference>
<evidence type="ECO:0008006" key="2">
    <source>
        <dbReference type="Google" id="ProtNLM"/>
    </source>
</evidence>
<protein>
    <recommendedName>
        <fullName evidence="2">Ankyrin repeat domain-containing protein</fullName>
    </recommendedName>
</protein>